<gene>
    <name evidence="4" type="ORF">H4R20_004257</name>
</gene>
<dbReference type="InterPro" id="IPR001331">
    <property type="entry name" value="GDS_CDC24_CS"/>
</dbReference>
<feature type="non-terminal residue" evidence="4">
    <location>
        <position position="1199"/>
    </location>
</feature>
<feature type="compositionally biased region" description="Basic and acidic residues" evidence="2">
    <location>
        <begin position="914"/>
        <end position="935"/>
    </location>
</feature>
<reference evidence="4" key="1">
    <citation type="submission" date="2022-07" db="EMBL/GenBank/DDBJ databases">
        <title>Phylogenomic reconstructions and comparative analyses of Kickxellomycotina fungi.</title>
        <authorList>
            <person name="Reynolds N.K."/>
            <person name="Stajich J.E."/>
            <person name="Barry K."/>
            <person name="Grigoriev I.V."/>
            <person name="Crous P."/>
            <person name="Smith M.E."/>
        </authorList>
    </citation>
    <scope>NUCLEOTIDE SEQUENCE</scope>
    <source>
        <strain evidence="4">NRRL 1565</strain>
    </source>
</reference>
<organism evidence="4 5">
    <name type="scientific">Coemansia guatemalensis</name>
    <dbReference type="NCBI Taxonomy" id="2761395"/>
    <lineage>
        <taxon>Eukaryota</taxon>
        <taxon>Fungi</taxon>
        <taxon>Fungi incertae sedis</taxon>
        <taxon>Zoopagomycota</taxon>
        <taxon>Kickxellomycotina</taxon>
        <taxon>Kickxellomycetes</taxon>
        <taxon>Kickxellales</taxon>
        <taxon>Kickxellaceae</taxon>
        <taxon>Coemansia</taxon>
    </lineage>
</organism>
<dbReference type="InterPro" id="IPR000219">
    <property type="entry name" value="DH_dom"/>
</dbReference>
<dbReference type="AlphaFoldDB" id="A0A9W8HU15"/>
<feature type="region of interest" description="Disordered" evidence="2">
    <location>
        <begin position="1154"/>
        <end position="1199"/>
    </location>
</feature>
<feature type="region of interest" description="Disordered" evidence="2">
    <location>
        <begin position="71"/>
        <end position="151"/>
    </location>
</feature>
<evidence type="ECO:0000256" key="2">
    <source>
        <dbReference type="SAM" id="MobiDB-lite"/>
    </source>
</evidence>
<accession>A0A9W8HU15</accession>
<feature type="compositionally biased region" description="Polar residues" evidence="2">
    <location>
        <begin position="73"/>
        <end position="99"/>
    </location>
</feature>
<evidence type="ECO:0000256" key="1">
    <source>
        <dbReference type="SAM" id="Coils"/>
    </source>
</evidence>
<dbReference type="Pfam" id="PF00621">
    <property type="entry name" value="RhoGEF"/>
    <property type="match status" value="1"/>
</dbReference>
<keyword evidence="1" id="KW-0175">Coiled coil</keyword>
<feature type="region of interest" description="Disordered" evidence="2">
    <location>
        <begin position="1"/>
        <end position="21"/>
    </location>
</feature>
<dbReference type="OrthoDB" id="10256089at2759"/>
<proteinExistence type="predicted"/>
<dbReference type="GO" id="GO:0005737">
    <property type="term" value="C:cytoplasm"/>
    <property type="evidence" value="ECO:0007669"/>
    <property type="project" value="TreeGrafter"/>
</dbReference>
<feature type="compositionally biased region" description="Low complexity" evidence="2">
    <location>
        <begin position="104"/>
        <end position="120"/>
    </location>
</feature>
<dbReference type="GO" id="GO:0035556">
    <property type="term" value="P:intracellular signal transduction"/>
    <property type="evidence" value="ECO:0007669"/>
    <property type="project" value="InterPro"/>
</dbReference>
<evidence type="ECO:0000313" key="5">
    <source>
        <dbReference type="Proteomes" id="UP001140094"/>
    </source>
</evidence>
<evidence type="ECO:0000313" key="4">
    <source>
        <dbReference type="EMBL" id="KAJ2799905.1"/>
    </source>
</evidence>
<dbReference type="Gene3D" id="1.20.900.10">
    <property type="entry name" value="Dbl homology (DH) domain"/>
    <property type="match status" value="2"/>
</dbReference>
<evidence type="ECO:0000259" key="3">
    <source>
        <dbReference type="PROSITE" id="PS50010"/>
    </source>
</evidence>
<dbReference type="InterPro" id="IPR035899">
    <property type="entry name" value="DBL_dom_sf"/>
</dbReference>
<dbReference type="PROSITE" id="PS50010">
    <property type="entry name" value="DH_2"/>
    <property type="match status" value="1"/>
</dbReference>
<feature type="coiled-coil region" evidence="1">
    <location>
        <begin position="605"/>
        <end position="632"/>
    </location>
</feature>
<dbReference type="GO" id="GO:0005085">
    <property type="term" value="F:guanyl-nucleotide exchange factor activity"/>
    <property type="evidence" value="ECO:0007669"/>
    <property type="project" value="InterPro"/>
</dbReference>
<dbReference type="PANTHER" id="PTHR22834">
    <property type="entry name" value="NUCLEAR FUSION PROTEIN FUS2"/>
    <property type="match status" value="1"/>
</dbReference>
<feature type="region of interest" description="Disordered" evidence="2">
    <location>
        <begin position="899"/>
        <end position="937"/>
    </location>
</feature>
<dbReference type="InterPro" id="IPR051492">
    <property type="entry name" value="Dynamin-Rho_GEF"/>
</dbReference>
<dbReference type="SMART" id="SM00325">
    <property type="entry name" value="RhoGEF"/>
    <property type="match status" value="1"/>
</dbReference>
<dbReference type="PROSITE" id="PS00741">
    <property type="entry name" value="DH_1"/>
    <property type="match status" value="1"/>
</dbReference>
<dbReference type="PANTHER" id="PTHR22834:SF20">
    <property type="entry name" value="SH3 DOMAIN-CONTAINING PROTEIN"/>
    <property type="match status" value="1"/>
</dbReference>
<protein>
    <recommendedName>
        <fullName evidence="3">DH domain-containing protein</fullName>
    </recommendedName>
</protein>
<sequence length="1199" mass="129855">MNTRAAQLSGPLSTGSTDSSIPAALQENVDTSDEELYLRRVSVLYHELWTRDWADNQMAAFEYPPSDNLKHLSAQTDNSNTSADICDSSTEPELPTTATPVEPDTNTNTKKTATTTAITDADADSEADTAPPSANGAATEPGTAAISKDDAAQELQSSWGSLIDAYADTDSTPQTTAPQSAVQVAEFSPSNLADALVGTVRRLEDDHTLLLHKRWSVIKELTITEAQYLRDLLLLRGVFLEPLAEAHMRAEDVQLIFGNLDEVIGCARSLVEYLTIAVVYEASRCIALGSEESVSAASNGPDACNDDSAAEGRYSAGAQRPCNSRPASQPGAVLACANDVVLRSSEWADISIAQAFLLTFQRMERVYAEYCQNFEAASRRIVELKRLAAVISTPASLAAAPTTPGSPFADPLRGWRQTAVSPAPGHVAAFVGSMEIQSDRSSTEATYAAAVYQQMTEQAQLLAGKTTSWDLPSLLIKPVQRILKYPLLLRNLFNLTHTHPLDRNRLEKAAQSSERIAEAINAVNSTSGLRISAALPITGDDGQGRVARELRRVLRRRPGTTAQARTKLHTEGLVKDKLRVSARAKFRMRGLPERGWSSSAATPRSNGTEALIEQHENRIAELIRSLRRWESDLGAVLCQQVALAARWRDLYATASPASGTAATSELSVYTPSAASDLRPSRDGFSQSNSNRDDFGACLQQWQVAGAAITAFSLPAGKTGHLARTGASQHGANSEYTQYLQSERSAQGTQEAWASRRWERAAQYHAALNNIYKVVYPDAVCHLLHSRIYPVLNSLIQIYSDGPRYILSELSRASNASIPSMLSSADSDDGRLAGLQSSLAHDLPRLFEYERTVVRLLLEQIVRIQRNFYGRVTDILSHTSPIDSPASHLFGADSVASRNAAELDPTHPRVAAARSRSEKRSVDCSMESSRHAREKPVACSESGRLIKTSFDRHVAEPISPSPGVLLPSAADCINQIRSGVWQLAQESQRHVPGQYVVKPRHRRGTAGTGVVPDSVSDRSIAFDDYSSVSVFDLTSSDVDNTEPALDAAGAPWPTSARGQSDDTTMFSDVAGWQHLRSSAAAPSLATRSVSTKHAHKKSAGFIERIAQFKPGRIIRGYQSAHLVSDRTSDCGSLDSIKPRSHFGLGIDVPDECPPTLPDHAMPSRAKSASRAKSDADIHRRAAGWSGDEARFEPLPLVDPT</sequence>
<feature type="compositionally biased region" description="Polar residues" evidence="2">
    <location>
        <begin position="1"/>
        <end position="20"/>
    </location>
</feature>
<feature type="domain" description="DH" evidence="3">
    <location>
        <begin position="213"/>
        <end position="523"/>
    </location>
</feature>
<dbReference type="Proteomes" id="UP001140094">
    <property type="component" value="Unassembled WGS sequence"/>
</dbReference>
<dbReference type="EMBL" id="JANBUO010001089">
    <property type="protein sequence ID" value="KAJ2799905.1"/>
    <property type="molecule type" value="Genomic_DNA"/>
</dbReference>
<keyword evidence="5" id="KW-1185">Reference proteome</keyword>
<name>A0A9W8HU15_9FUNG</name>
<dbReference type="SUPFAM" id="SSF48065">
    <property type="entry name" value="DBL homology domain (DH-domain)"/>
    <property type="match status" value="1"/>
</dbReference>
<comment type="caution">
    <text evidence="4">The sequence shown here is derived from an EMBL/GenBank/DDBJ whole genome shotgun (WGS) entry which is preliminary data.</text>
</comment>